<evidence type="ECO:0000313" key="2">
    <source>
        <dbReference type="EMBL" id="CAD2217302.1"/>
    </source>
</evidence>
<accession>A0A7G2CGI1</accession>
<name>A0A7G2CGI1_9TRYP</name>
<reference evidence="2 3" key="1">
    <citation type="submission" date="2020-08" db="EMBL/GenBank/DDBJ databases">
        <authorList>
            <person name="Newling K."/>
            <person name="Davey J."/>
            <person name="Forrester S."/>
        </authorList>
    </citation>
    <scope>NUCLEOTIDE SEQUENCE [LARGE SCALE GENOMIC DNA]</scope>
    <source>
        <strain evidence="3">Crithidia deanei Carvalho (ATCC PRA-265)</strain>
    </source>
</reference>
<dbReference type="EMBL" id="LR877152">
    <property type="protein sequence ID" value="CAD2217302.1"/>
    <property type="molecule type" value="Genomic_DNA"/>
</dbReference>
<dbReference type="Proteomes" id="UP000515908">
    <property type="component" value="Chromosome 08"/>
</dbReference>
<evidence type="ECO:0000256" key="1">
    <source>
        <dbReference type="SAM" id="MobiDB-lite"/>
    </source>
</evidence>
<keyword evidence="3" id="KW-1185">Reference proteome</keyword>
<proteinExistence type="predicted"/>
<protein>
    <submittedName>
        <fullName evidence="2">Uncharacterized protein</fullName>
    </submittedName>
</protein>
<feature type="region of interest" description="Disordered" evidence="1">
    <location>
        <begin position="73"/>
        <end position="135"/>
    </location>
</feature>
<gene>
    <name evidence="2" type="ORF">ADEAN_000478000</name>
</gene>
<organism evidence="2 3">
    <name type="scientific">Angomonas deanei</name>
    <dbReference type="NCBI Taxonomy" id="59799"/>
    <lineage>
        <taxon>Eukaryota</taxon>
        <taxon>Discoba</taxon>
        <taxon>Euglenozoa</taxon>
        <taxon>Kinetoplastea</taxon>
        <taxon>Metakinetoplastina</taxon>
        <taxon>Trypanosomatida</taxon>
        <taxon>Trypanosomatidae</taxon>
        <taxon>Strigomonadinae</taxon>
        <taxon>Angomonas</taxon>
    </lineage>
</organism>
<dbReference type="VEuPathDB" id="TriTrypDB:ADEAN_000478000"/>
<sequence>MYWLYTTDALHQDGHMSLLPSLPCPCPLCQTTLHWSTVVKELKRRAVVLERVETERRRRHVQERMQQRLEAVAPRKRPPGLRTRLDNHHPVCSGKRARSMQQGEESFIASLPSESQVTERKESASPPPPDTTNLSELTSLTLTTIDDIDAWLMQ</sequence>
<dbReference type="AlphaFoldDB" id="A0A7G2CGI1"/>
<evidence type="ECO:0000313" key="3">
    <source>
        <dbReference type="Proteomes" id="UP000515908"/>
    </source>
</evidence>